<dbReference type="VEuPathDB" id="GiardiaDB:GLP15_4434"/>
<dbReference type="OMA" id="DEVFDMP"/>
<sequence length="322" mass="34733">MSISNPYSASFKLQQQQQQQKPAAQAYRPKSVKRSSINLTLLADGLNSKREGGQVRKGVSRQDDFKVANLGTRASSIYGSEGSRQSLCAYSPDYQVMEAAKIKGNYPTSLPFIVPQADGDRTLSLVAKESIYSGVFKAKLNIPRPTDEVFDMPIVSRSGERVLLLDHLTVFQFPAHLPVAKTTRTQNATRTRSQSAPGPISAIITTGSHGDGRSLASYLQKDGAVIPPSGSTDTMSSQQSDVPVVQNKSPITTFGEGKIGRLLRYRSGKVVLVLNGGITMNLTQGNKADFAELLYSLDAQKQTAHALGPILARGTFAVDCLE</sequence>
<evidence type="ECO:0000313" key="7">
    <source>
        <dbReference type="Proteomes" id="UP000008974"/>
    </source>
</evidence>
<dbReference type="OrthoDB" id="5836119at2759"/>
<keyword evidence="3" id="KW-0804">Transcription</keyword>
<evidence type="ECO:0000256" key="2">
    <source>
        <dbReference type="ARBA" id="ARBA00022478"/>
    </source>
</evidence>
<dbReference type="GO" id="GO:0005666">
    <property type="term" value="C:RNA polymerase III complex"/>
    <property type="evidence" value="ECO:0007669"/>
    <property type="project" value="InterPro"/>
</dbReference>
<keyword evidence="4" id="KW-0539">Nucleus</keyword>
<evidence type="ECO:0000256" key="5">
    <source>
        <dbReference type="SAM" id="MobiDB-lite"/>
    </source>
</evidence>
<comment type="subcellular location">
    <subcellularLocation>
        <location evidence="1">Nucleus</location>
    </subcellularLocation>
</comment>
<evidence type="ECO:0000256" key="3">
    <source>
        <dbReference type="ARBA" id="ARBA00023163"/>
    </source>
</evidence>
<name>E1F5K3_GIAIA</name>
<dbReference type="EMBL" id="ACVC01000188">
    <property type="protein sequence ID" value="EFO62246.1"/>
    <property type="molecule type" value="Genomic_DNA"/>
</dbReference>
<feature type="region of interest" description="Disordered" evidence="5">
    <location>
        <begin position="1"/>
        <end position="31"/>
    </location>
</feature>
<protein>
    <submittedName>
        <fullName evidence="6">Uncharacterized protein</fullName>
    </submittedName>
</protein>
<feature type="compositionally biased region" description="Polar residues" evidence="5">
    <location>
        <begin position="183"/>
        <end position="196"/>
    </location>
</feature>
<evidence type="ECO:0000256" key="4">
    <source>
        <dbReference type="ARBA" id="ARBA00023242"/>
    </source>
</evidence>
<dbReference type="PANTHER" id="PTHR13408">
    <property type="entry name" value="DNA-DIRECTED RNA POLYMERASE III"/>
    <property type="match status" value="1"/>
</dbReference>
<feature type="region of interest" description="Disordered" evidence="5">
    <location>
        <begin position="183"/>
        <end position="208"/>
    </location>
</feature>
<dbReference type="AlphaFoldDB" id="E1F5K3"/>
<dbReference type="PANTHER" id="PTHR13408:SF0">
    <property type="entry name" value="DNA-DIRECTED RNA POLYMERASE III SUBUNIT RPC4"/>
    <property type="match status" value="1"/>
</dbReference>
<evidence type="ECO:0000313" key="6">
    <source>
        <dbReference type="EMBL" id="EFO62246.1"/>
    </source>
</evidence>
<reference evidence="6 7" key="1">
    <citation type="journal article" date="2010" name="BMC Genomics">
        <title>Genome analysis and comparative genomics of a Giardia intestinalis assemblage E isolate.</title>
        <authorList>
            <person name="Jerlstrom-Hultqvist J."/>
            <person name="Franzen O."/>
            <person name="Ankarklev J."/>
            <person name="Xu F."/>
            <person name="Nohynkova E."/>
            <person name="Andersson J.O."/>
            <person name="Svard S.G."/>
            <person name="Andersson B."/>
        </authorList>
    </citation>
    <scope>NUCLEOTIDE SEQUENCE [LARGE SCALE GENOMIC DNA]</scope>
    <source>
        <strain evidence="6 7">P15</strain>
    </source>
</reference>
<dbReference type="GO" id="GO:0003677">
    <property type="term" value="F:DNA binding"/>
    <property type="evidence" value="ECO:0007669"/>
    <property type="project" value="InterPro"/>
</dbReference>
<dbReference type="Proteomes" id="UP000008974">
    <property type="component" value="Unassembled WGS sequence"/>
</dbReference>
<comment type="caution">
    <text evidence="6">The sequence shown here is derived from an EMBL/GenBank/DDBJ whole genome shotgun (WGS) entry which is preliminary data.</text>
</comment>
<keyword evidence="2" id="KW-0240">DNA-directed RNA polymerase</keyword>
<gene>
    <name evidence="6" type="ORF">GLP15_4434</name>
</gene>
<dbReference type="Pfam" id="PF05132">
    <property type="entry name" value="RNA_pol_Rpc4"/>
    <property type="match status" value="1"/>
</dbReference>
<organism evidence="6 7">
    <name type="scientific">Giardia intestinalis (strain P15)</name>
    <name type="common">Giardia lamblia</name>
    <dbReference type="NCBI Taxonomy" id="658858"/>
    <lineage>
        <taxon>Eukaryota</taxon>
        <taxon>Metamonada</taxon>
        <taxon>Diplomonadida</taxon>
        <taxon>Hexamitidae</taxon>
        <taxon>Giardiinae</taxon>
        <taxon>Giardia</taxon>
    </lineage>
</organism>
<accession>E1F5K3</accession>
<proteinExistence type="predicted"/>
<dbReference type="InterPro" id="IPR007811">
    <property type="entry name" value="RPC4"/>
</dbReference>
<evidence type="ECO:0000256" key="1">
    <source>
        <dbReference type="ARBA" id="ARBA00004123"/>
    </source>
</evidence>
<dbReference type="GO" id="GO:0042797">
    <property type="term" value="P:tRNA transcription by RNA polymerase III"/>
    <property type="evidence" value="ECO:0007669"/>
    <property type="project" value="TreeGrafter"/>
</dbReference>
<feature type="compositionally biased region" description="Polar residues" evidence="5">
    <location>
        <begin position="1"/>
        <end position="13"/>
    </location>
</feature>